<name>A0A517ZJV3_9PLAN</name>
<accession>A0A517ZJV3</accession>
<dbReference type="InterPro" id="IPR003787">
    <property type="entry name" value="Sulphur_relay_DsrE/F-like"/>
</dbReference>
<sequence length="196" mass="20547">MKYQATVLALIVIAGVMGLGVASGQTSPPTDKSTRPAEPQYINPAIKDYGKVVQLPGAAHQPRDGSQIVVDITKGSDPDKLNSAIEKVCRFVNIYAGAGKDSAKVDIAVVLHGDATLTVLRNDAYSTRFSSKANPNLECLSELKKAGVKVYVCGQSLTGKGAKPSEVAEQADVAVSALTALVNLQADGYAYLPMLK</sequence>
<dbReference type="KEGG" id="sdyn:Mal52_12150"/>
<evidence type="ECO:0000313" key="1">
    <source>
        <dbReference type="EMBL" id="QDU42748.1"/>
    </source>
</evidence>
<dbReference type="PANTHER" id="PTHR37691:SF1">
    <property type="entry name" value="BLR3518 PROTEIN"/>
    <property type="match status" value="1"/>
</dbReference>
<dbReference type="RefSeq" id="WP_145374762.1">
    <property type="nucleotide sequence ID" value="NZ_CP036276.1"/>
</dbReference>
<dbReference type="EMBL" id="CP036276">
    <property type="protein sequence ID" value="QDU42748.1"/>
    <property type="molecule type" value="Genomic_DNA"/>
</dbReference>
<dbReference type="PANTHER" id="PTHR37691">
    <property type="entry name" value="BLR3518 PROTEIN"/>
    <property type="match status" value="1"/>
</dbReference>
<gene>
    <name evidence="1" type="ORF">Mal52_12150</name>
</gene>
<proteinExistence type="predicted"/>
<dbReference type="Pfam" id="PF02635">
    <property type="entry name" value="DsrE"/>
    <property type="match status" value="1"/>
</dbReference>
<dbReference type="Proteomes" id="UP000319383">
    <property type="component" value="Chromosome"/>
</dbReference>
<dbReference type="AlphaFoldDB" id="A0A517ZJV3"/>
<evidence type="ECO:0000313" key="2">
    <source>
        <dbReference type="Proteomes" id="UP000319383"/>
    </source>
</evidence>
<organism evidence="1 2">
    <name type="scientific">Symmachiella dynata</name>
    <dbReference type="NCBI Taxonomy" id="2527995"/>
    <lineage>
        <taxon>Bacteria</taxon>
        <taxon>Pseudomonadati</taxon>
        <taxon>Planctomycetota</taxon>
        <taxon>Planctomycetia</taxon>
        <taxon>Planctomycetales</taxon>
        <taxon>Planctomycetaceae</taxon>
        <taxon>Symmachiella</taxon>
    </lineage>
</organism>
<dbReference type="SUPFAM" id="SSF75169">
    <property type="entry name" value="DsrEFH-like"/>
    <property type="match status" value="1"/>
</dbReference>
<reference evidence="1 2" key="1">
    <citation type="submission" date="2019-02" db="EMBL/GenBank/DDBJ databases">
        <title>Deep-cultivation of Planctomycetes and their phenomic and genomic characterization uncovers novel biology.</title>
        <authorList>
            <person name="Wiegand S."/>
            <person name="Jogler M."/>
            <person name="Boedeker C."/>
            <person name="Pinto D."/>
            <person name="Vollmers J."/>
            <person name="Rivas-Marin E."/>
            <person name="Kohn T."/>
            <person name="Peeters S.H."/>
            <person name="Heuer A."/>
            <person name="Rast P."/>
            <person name="Oberbeckmann S."/>
            <person name="Bunk B."/>
            <person name="Jeske O."/>
            <person name="Meyerdierks A."/>
            <person name="Storesund J.E."/>
            <person name="Kallscheuer N."/>
            <person name="Luecker S."/>
            <person name="Lage O.M."/>
            <person name="Pohl T."/>
            <person name="Merkel B.J."/>
            <person name="Hornburger P."/>
            <person name="Mueller R.-W."/>
            <person name="Bruemmer F."/>
            <person name="Labrenz M."/>
            <person name="Spormann A.M."/>
            <person name="Op den Camp H."/>
            <person name="Overmann J."/>
            <person name="Amann R."/>
            <person name="Jetten M.S.M."/>
            <person name="Mascher T."/>
            <person name="Medema M.H."/>
            <person name="Devos D.P."/>
            <person name="Kaster A.-K."/>
            <person name="Ovreas L."/>
            <person name="Rohde M."/>
            <person name="Galperin M.Y."/>
            <person name="Jogler C."/>
        </authorList>
    </citation>
    <scope>NUCLEOTIDE SEQUENCE [LARGE SCALE GENOMIC DNA]</scope>
    <source>
        <strain evidence="1 2">Mal52</strain>
    </source>
</reference>
<protein>
    <submittedName>
        <fullName evidence="1">DsrE/DsrF-like family protein</fullName>
    </submittedName>
</protein>
<keyword evidence="2" id="KW-1185">Reference proteome</keyword>
<dbReference type="InterPro" id="IPR027396">
    <property type="entry name" value="DsrEFH-like"/>
</dbReference>
<dbReference type="Gene3D" id="3.40.1260.10">
    <property type="entry name" value="DsrEFH-like"/>
    <property type="match status" value="1"/>
</dbReference>